<dbReference type="Pfam" id="PF13966">
    <property type="entry name" value="zf-RVT"/>
    <property type="match status" value="1"/>
</dbReference>
<dbReference type="PANTHER" id="PTHR33116:SF78">
    <property type="entry name" value="OS12G0587133 PROTEIN"/>
    <property type="match status" value="1"/>
</dbReference>
<accession>A0A9K3JCD1</accession>
<dbReference type="EC" id="2.7.7.49" evidence="3"/>
<dbReference type="Pfam" id="PF00078">
    <property type="entry name" value="RVT_1"/>
    <property type="match status" value="1"/>
</dbReference>
<dbReference type="Gramene" id="mRNA:HanXRQr2_Chr04g0190721">
    <property type="protein sequence ID" value="CDS:HanXRQr2_Chr04g0190721.1"/>
    <property type="gene ID" value="HanXRQr2_Chr04g0190721"/>
</dbReference>
<organism evidence="3 4">
    <name type="scientific">Helianthus annuus</name>
    <name type="common">Common sunflower</name>
    <dbReference type="NCBI Taxonomy" id="4232"/>
    <lineage>
        <taxon>Eukaryota</taxon>
        <taxon>Viridiplantae</taxon>
        <taxon>Streptophyta</taxon>
        <taxon>Embryophyta</taxon>
        <taxon>Tracheophyta</taxon>
        <taxon>Spermatophyta</taxon>
        <taxon>Magnoliopsida</taxon>
        <taxon>eudicotyledons</taxon>
        <taxon>Gunneridae</taxon>
        <taxon>Pentapetalae</taxon>
        <taxon>asterids</taxon>
        <taxon>campanulids</taxon>
        <taxon>Asterales</taxon>
        <taxon>Asteraceae</taxon>
        <taxon>Asteroideae</taxon>
        <taxon>Heliantheae alliance</taxon>
        <taxon>Heliantheae</taxon>
        <taxon>Helianthus</taxon>
    </lineage>
</organism>
<evidence type="ECO:0000256" key="1">
    <source>
        <dbReference type="SAM" id="SignalP"/>
    </source>
</evidence>
<name>A0A9K3JCD1_HELAN</name>
<comment type="caution">
    <text evidence="3">The sequence shown here is derived from an EMBL/GenBank/DDBJ whole genome shotgun (WGS) entry which is preliminary data.</text>
</comment>
<dbReference type="InterPro" id="IPR026960">
    <property type="entry name" value="RVT-Znf"/>
</dbReference>
<protein>
    <submittedName>
        <fullName evidence="3">RNA-directed DNA polymerase</fullName>
        <ecNumber evidence="3">2.7.7.49</ecNumber>
    </submittedName>
</protein>
<dbReference type="PANTHER" id="PTHR33116">
    <property type="entry name" value="REVERSE TRANSCRIPTASE ZINC-BINDING DOMAIN-CONTAINING PROTEIN-RELATED-RELATED"/>
    <property type="match status" value="1"/>
</dbReference>
<keyword evidence="3" id="KW-0695">RNA-directed DNA polymerase</keyword>
<keyword evidence="3" id="KW-0808">Transferase</keyword>
<feature type="domain" description="Reverse transcriptase" evidence="2">
    <location>
        <begin position="1"/>
        <end position="233"/>
    </location>
</feature>
<proteinExistence type="predicted"/>
<dbReference type="InterPro" id="IPR000477">
    <property type="entry name" value="RT_dom"/>
</dbReference>
<dbReference type="EMBL" id="MNCJ02000319">
    <property type="protein sequence ID" value="KAF5812274.1"/>
    <property type="molecule type" value="Genomic_DNA"/>
</dbReference>
<keyword evidence="1" id="KW-0732">Signal</keyword>
<reference evidence="3" key="2">
    <citation type="submission" date="2020-06" db="EMBL/GenBank/DDBJ databases">
        <title>Helianthus annuus Genome sequencing and assembly Release 2.</title>
        <authorList>
            <person name="Gouzy J."/>
            <person name="Langlade N."/>
            <person name="Munos S."/>
        </authorList>
    </citation>
    <scope>NUCLEOTIDE SEQUENCE</scope>
    <source>
        <tissue evidence="3">Leaves</tissue>
    </source>
</reference>
<evidence type="ECO:0000313" key="4">
    <source>
        <dbReference type="Proteomes" id="UP000215914"/>
    </source>
</evidence>
<sequence length="691" mass="78852">MAVSADHLLHSFVWLELICAISQTCAITLIDLNPRNELYNWGKKFRKKFFFLKIDFEKAYDNVNWSFLLSILHQMDFPSRWCGWIRGVIESARSSVLVNGSPTFEFKCSKGIRQGDPISPFLFIIVMEALSHLIGRAKSAGDVVGIKTPMNGPVISHLFYADDAIILGEWSKDNIENVVRILRIFHLCSGLKINLAKSNLFGVGIDTGELDSMAEIIGCQAKSFPFRYLGLTVGANMNRPANWKPVYDIVEARLAKWKAAMLSMGGRVTLIKSVLESLPTYFFSLYKAPVQVIKDIEAKIRNFLWGGDQNNRKIHWAAWDRVACPTDKGGLGLSRLKNINISLLAKWGWRFKVDKEKLWVKVIEAVHSTKNRMDSFPVRKTIGGVWCNIINLLDKVLLENKPLKQYIVGKVGSGEVIQFWLDPWLSIGPLFLRFPALFQLENKKDCKIADRFGLVEGFSRFRWQWKRHLSVGQEIDELIELSSLLINIDLNDNSDKWDWMGSVDGQFSVGLVKSLLSKNLGLQGQYIPSRCKWIPRKCNIFIWRLGLDKLATMDALRKRNIELGNQSCVLCGEEDESVSHLFTSCYLASSLWSIVSSWCKIPPIMAFSVKDLLETHENIGLKGRKKEVIQGIIRIGCWCIWKARNDARFNYISVNLAGIITELKSVGLFWLNSRSKNYNVSWREWCSFVNM</sequence>
<dbReference type="AlphaFoldDB" id="A0A9K3JCD1"/>
<keyword evidence="3" id="KW-0548">Nucleotidyltransferase</keyword>
<gene>
    <name evidence="3" type="ORF">HanXRQr2_Chr04g0190721</name>
</gene>
<reference evidence="3" key="1">
    <citation type="journal article" date="2017" name="Nature">
        <title>The sunflower genome provides insights into oil metabolism, flowering and Asterid evolution.</title>
        <authorList>
            <person name="Badouin H."/>
            <person name="Gouzy J."/>
            <person name="Grassa C.J."/>
            <person name="Murat F."/>
            <person name="Staton S.E."/>
            <person name="Cottret L."/>
            <person name="Lelandais-Briere C."/>
            <person name="Owens G.L."/>
            <person name="Carrere S."/>
            <person name="Mayjonade B."/>
            <person name="Legrand L."/>
            <person name="Gill N."/>
            <person name="Kane N.C."/>
            <person name="Bowers J.E."/>
            <person name="Hubner S."/>
            <person name="Bellec A."/>
            <person name="Berard A."/>
            <person name="Berges H."/>
            <person name="Blanchet N."/>
            <person name="Boniface M.C."/>
            <person name="Brunel D."/>
            <person name="Catrice O."/>
            <person name="Chaidir N."/>
            <person name="Claudel C."/>
            <person name="Donnadieu C."/>
            <person name="Faraut T."/>
            <person name="Fievet G."/>
            <person name="Helmstetter N."/>
            <person name="King M."/>
            <person name="Knapp S.J."/>
            <person name="Lai Z."/>
            <person name="Le Paslier M.C."/>
            <person name="Lippi Y."/>
            <person name="Lorenzon L."/>
            <person name="Mandel J.R."/>
            <person name="Marage G."/>
            <person name="Marchand G."/>
            <person name="Marquand E."/>
            <person name="Bret-Mestries E."/>
            <person name="Morien E."/>
            <person name="Nambeesan S."/>
            <person name="Nguyen T."/>
            <person name="Pegot-Espagnet P."/>
            <person name="Pouilly N."/>
            <person name="Raftis F."/>
            <person name="Sallet E."/>
            <person name="Schiex T."/>
            <person name="Thomas J."/>
            <person name="Vandecasteele C."/>
            <person name="Vares D."/>
            <person name="Vear F."/>
            <person name="Vautrin S."/>
            <person name="Crespi M."/>
            <person name="Mangin B."/>
            <person name="Burke J.M."/>
            <person name="Salse J."/>
            <person name="Munos S."/>
            <person name="Vincourt P."/>
            <person name="Rieseberg L.H."/>
            <person name="Langlade N.B."/>
        </authorList>
    </citation>
    <scope>NUCLEOTIDE SEQUENCE</scope>
    <source>
        <tissue evidence="3">Leaves</tissue>
    </source>
</reference>
<feature type="chain" id="PRO_5039935939" evidence="1">
    <location>
        <begin position="27"/>
        <end position="691"/>
    </location>
</feature>
<keyword evidence="4" id="KW-1185">Reference proteome</keyword>
<evidence type="ECO:0000313" key="3">
    <source>
        <dbReference type="EMBL" id="KAF5812274.1"/>
    </source>
</evidence>
<evidence type="ECO:0000259" key="2">
    <source>
        <dbReference type="PROSITE" id="PS50878"/>
    </source>
</evidence>
<dbReference type="PROSITE" id="PS50878">
    <property type="entry name" value="RT_POL"/>
    <property type="match status" value="1"/>
</dbReference>
<feature type="signal peptide" evidence="1">
    <location>
        <begin position="1"/>
        <end position="26"/>
    </location>
</feature>
<dbReference type="GO" id="GO:0003964">
    <property type="term" value="F:RNA-directed DNA polymerase activity"/>
    <property type="evidence" value="ECO:0007669"/>
    <property type="project" value="UniProtKB-KW"/>
</dbReference>
<dbReference type="InterPro" id="IPR043502">
    <property type="entry name" value="DNA/RNA_pol_sf"/>
</dbReference>
<dbReference type="SUPFAM" id="SSF56672">
    <property type="entry name" value="DNA/RNA polymerases"/>
    <property type="match status" value="1"/>
</dbReference>
<dbReference type="Proteomes" id="UP000215914">
    <property type="component" value="Unassembled WGS sequence"/>
</dbReference>